<dbReference type="GO" id="GO:0005886">
    <property type="term" value="C:plasma membrane"/>
    <property type="evidence" value="ECO:0007669"/>
    <property type="project" value="TreeGrafter"/>
</dbReference>
<keyword evidence="8" id="KW-0067">ATP-binding</keyword>
<evidence type="ECO:0000256" key="12">
    <source>
        <dbReference type="ARBA" id="ARBA00023264"/>
    </source>
</evidence>
<dbReference type="InterPro" id="IPR045540">
    <property type="entry name" value="YegS/DAGK_C"/>
</dbReference>
<dbReference type="PANTHER" id="PTHR12358:SF106">
    <property type="entry name" value="LIPID KINASE YEGS"/>
    <property type="match status" value="1"/>
</dbReference>
<dbReference type="Pfam" id="PF19279">
    <property type="entry name" value="YegS_C"/>
    <property type="match status" value="1"/>
</dbReference>
<evidence type="ECO:0000256" key="8">
    <source>
        <dbReference type="ARBA" id="ARBA00022840"/>
    </source>
</evidence>
<keyword evidence="9" id="KW-0460">Magnesium</keyword>
<dbReference type="RefSeq" id="WP_094406551.1">
    <property type="nucleotide sequence ID" value="NZ_NMVO01000017.1"/>
</dbReference>
<keyword evidence="7 14" id="KW-0418">Kinase</keyword>
<dbReference type="GO" id="GO:0005524">
    <property type="term" value="F:ATP binding"/>
    <property type="evidence" value="ECO:0007669"/>
    <property type="project" value="UniProtKB-KW"/>
</dbReference>
<evidence type="ECO:0000313" key="15">
    <source>
        <dbReference type="Proteomes" id="UP000215896"/>
    </source>
</evidence>
<evidence type="ECO:0000256" key="5">
    <source>
        <dbReference type="ARBA" id="ARBA00022723"/>
    </source>
</evidence>
<dbReference type="Pfam" id="PF00781">
    <property type="entry name" value="DAGK_cat"/>
    <property type="match status" value="1"/>
</dbReference>
<dbReference type="InterPro" id="IPR005218">
    <property type="entry name" value="Diacylglycerol/lipid_kinase"/>
</dbReference>
<evidence type="ECO:0000313" key="14">
    <source>
        <dbReference type="EMBL" id="OYO09577.1"/>
    </source>
</evidence>
<sequence length="320" mass="33605">MPALTRYDGSTLTLVVNPTAGRGRAAKLLPAVCRELLQGLPGATLRVHQTADFAEARQRTIAAAEQARPAHDGVPADALLVMGGDGMMTLGVNACAGTEVPLGLIPAGTGNDMCRGLGIRVFNPIQAAHWVIGGQTRRVDTLRVEGDLVGGAEVRHVGTVVATGYDSRVNRRANGMRLPIGNLRYAASALAELATFEPLTYRLRIDGRERTQPAMLIAVGNGAYFGGGMKICPSADVTDGLLDVTVIHPVSRATLLRLLPAMFSGSFVRDPAVERFTAREVTVDGDGLFGMGDGEELGATPLRISVEPSSLTVFGTPPAK</sequence>
<dbReference type="SUPFAM" id="SSF111331">
    <property type="entry name" value="NAD kinase/diacylglycerol kinase-like"/>
    <property type="match status" value="1"/>
</dbReference>
<dbReference type="NCBIfam" id="TIGR00147">
    <property type="entry name" value="YegS/Rv2252/BmrU family lipid kinase"/>
    <property type="match status" value="1"/>
</dbReference>
<protein>
    <submittedName>
        <fullName evidence="14">Lipid kinase</fullName>
    </submittedName>
</protein>
<dbReference type="PANTHER" id="PTHR12358">
    <property type="entry name" value="SPHINGOSINE KINASE"/>
    <property type="match status" value="1"/>
</dbReference>
<evidence type="ECO:0000256" key="10">
    <source>
        <dbReference type="ARBA" id="ARBA00023098"/>
    </source>
</evidence>
<evidence type="ECO:0000256" key="9">
    <source>
        <dbReference type="ARBA" id="ARBA00022842"/>
    </source>
</evidence>
<dbReference type="Proteomes" id="UP000215896">
    <property type="component" value="Unassembled WGS sequence"/>
</dbReference>
<evidence type="ECO:0000256" key="1">
    <source>
        <dbReference type="ARBA" id="ARBA00001946"/>
    </source>
</evidence>
<keyword evidence="3" id="KW-0444">Lipid biosynthesis</keyword>
<dbReference type="OrthoDB" id="142078at2"/>
<keyword evidence="11" id="KW-0594">Phospholipid biosynthesis</keyword>
<comment type="cofactor">
    <cofactor evidence="1">
        <name>Mg(2+)</name>
        <dbReference type="ChEBI" id="CHEBI:18420"/>
    </cofactor>
</comment>
<comment type="similarity">
    <text evidence="2">Belongs to the diacylglycerol/lipid kinase family.</text>
</comment>
<evidence type="ECO:0000259" key="13">
    <source>
        <dbReference type="PROSITE" id="PS50146"/>
    </source>
</evidence>
<proteinExistence type="inferred from homology"/>
<accession>A0A255G0V7</accession>
<evidence type="ECO:0000256" key="3">
    <source>
        <dbReference type="ARBA" id="ARBA00022516"/>
    </source>
</evidence>
<evidence type="ECO:0000256" key="6">
    <source>
        <dbReference type="ARBA" id="ARBA00022741"/>
    </source>
</evidence>
<dbReference type="Gene3D" id="3.40.50.10330">
    <property type="entry name" value="Probable inorganic polyphosphate/atp-NAD kinase, domain 1"/>
    <property type="match status" value="1"/>
</dbReference>
<name>A0A255G0V7_9ACTN</name>
<keyword evidence="4" id="KW-0808">Transferase</keyword>
<dbReference type="AlphaFoldDB" id="A0A255G0V7"/>
<evidence type="ECO:0000256" key="7">
    <source>
        <dbReference type="ARBA" id="ARBA00022777"/>
    </source>
</evidence>
<feature type="domain" description="DAGKc" evidence="13">
    <location>
        <begin position="7"/>
        <end position="148"/>
    </location>
</feature>
<dbReference type="GO" id="GO:0046872">
    <property type="term" value="F:metal ion binding"/>
    <property type="evidence" value="ECO:0007669"/>
    <property type="project" value="UniProtKB-KW"/>
</dbReference>
<dbReference type="EMBL" id="NMVO01000017">
    <property type="protein sequence ID" value="OYO09577.1"/>
    <property type="molecule type" value="Genomic_DNA"/>
</dbReference>
<organism evidence="14 15">
    <name type="scientific">Enemella evansiae</name>
    <dbReference type="NCBI Taxonomy" id="2016499"/>
    <lineage>
        <taxon>Bacteria</taxon>
        <taxon>Bacillati</taxon>
        <taxon>Actinomycetota</taxon>
        <taxon>Actinomycetes</taxon>
        <taxon>Propionibacteriales</taxon>
        <taxon>Propionibacteriaceae</taxon>
        <taxon>Enemella</taxon>
    </lineage>
</organism>
<dbReference type="GO" id="GO:0008654">
    <property type="term" value="P:phospholipid biosynthetic process"/>
    <property type="evidence" value="ECO:0007669"/>
    <property type="project" value="UniProtKB-KW"/>
</dbReference>
<dbReference type="InterPro" id="IPR050187">
    <property type="entry name" value="Lipid_Phosphate_FormReg"/>
</dbReference>
<comment type="caution">
    <text evidence="14">The sequence shown here is derived from an EMBL/GenBank/DDBJ whole genome shotgun (WGS) entry which is preliminary data.</text>
</comment>
<evidence type="ECO:0000256" key="11">
    <source>
        <dbReference type="ARBA" id="ARBA00023209"/>
    </source>
</evidence>
<keyword evidence="6" id="KW-0547">Nucleotide-binding</keyword>
<keyword evidence="12" id="KW-1208">Phospholipid metabolism</keyword>
<dbReference type="PROSITE" id="PS50146">
    <property type="entry name" value="DAGK"/>
    <property type="match status" value="1"/>
</dbReference>
<dbReference type="InterPro" id="IPR017438">
    <property type="entry name" value="ATP-NAD_kinase_N"/>
</dbReference>
<dbReference type="InterPro" id="IPR016064">
    <property type="entry name" value="NAD/diacylglycerol_kinase_sf"/>
</dbReference>
<keyword evidence="5" id="KW-0479">Metal-binding</keyword>
<gene>
    <name evidence="14" type="ORF">CGZ94_18105</name>
</gene>
<dbReference type="SMART" id="SM00046">
    <property type="entry name" value="DAGKc"/>
    <property type="match status" value="1"/>
</dbReference>
<dbReference type="GO" id="GO:0004143">
    <property type="term" value="F:ATP-dependent diacylglycerol kinase activity"/>
    <property type="evidence" value="ECO:0007669"/>
    <property type="project" value="TreeGrafter"/>
</dbReference>
<dbReference type="Gene3D" id="2.60.200.40">
    <property type="match status" value="1"/>
</dbReference>
<evidence type="ECO:0000256" key="2">
    <source>
        <dbReference type="ARBA" id="ARBA00005983"/>
    </source>
</evidence>
<reference evidence="14 15" key="1">
    <citation type="submission" date="2017-07" db="EMBL/GenBank/DDBJ databases">
        <title>Draft whole genome sequences of clinical Proprionibacteriaceae strains.</title>
        <authorList>
            <person name="Bernier A.-M."/>
            <person name="Bernard K."/>
            <person name="Domingo M.-C."/>
        </authorList>
    </citation>
    <scope>NUCLEOTIDE SEQUENCE [LARGE SCALE GENOMIC DNA]</scope>
    <source>
        <strain evidence="14 15">NML 030167</strain>
    </source>
</reference>
<keyword evidence="15" id="KW-1185">Reference proteome</keyword>
<dbReference type="InterPro" id="IPR001206">
    <property type="entry name" value="Diacylglycerol_kinase_cat_dom"/>
</dbReference>
<evidence type="ECO:0000256" key="4">
    <source>
        <dbReference type="ARBA" id="ARBA00022679"/>
    </source>
</evidence>
<keyword evidence="10" id="KW-0443">Lipid metabolism</keyword>